<name>A0ACC2CGZ8_DIPCM</name>
<comment type="caution">
    <text evidence="1">The sequence shown here is derived from an EMBL/GenBank/DDBJ whole genome shotgun (WGS) entry which is preliminary data.</text>
</comment>
<proteinExistence type="predicted"/>
<organism evidence="1 2">
    <name type="scientific">Diphasiastrum complanatum</name>
    <name type="common">Issler's clubmoss</name>
    <name type="synonym">Lycopodium complanatum</name>
    <dbReference type="NCBI Taxonomy" id="34168"/>
    <lineage>
        <taxon>Eukaryota</taxon>
        <taxon>Viridiplantae</taxon>
        <taxon>Streptophyta</taxon>
        <taxon>Embryophyta</taxon>
        <taxon>Tracheophyta</taxon>
        <taxon>Lycopodiopsida</taxon>
        <taxon>Lycopodiales</taxon>
        <taxon>Lycopodiaceae</taxon>
        <taxon>Lycopodioideae</taxon>
        <taxon>Diphasiastrum</taxon>
    </lineage>
</organism>
<protein>
    <submittedName>
        <fullName evidence="1">Uncharacterized protein</fullName>
    </submittedName>
</protein>
<sequence length="529" mass="57572">MDPRLGFESVGAYMVDNAAAQQQPLLSSRSGGGGLASIANQMMFPSPGGSSFQPHLSNSLGGYFDRDLGRQEFSSSVAGILPFDAAAASAYSAPVPQHSLSSGQGYYTVESLEGKTAGDVFGSQTSPFYGGERNLEIGQQGFESGALPTALQNGVGNTVMASMPPFGVAASLPYLSSHLSQDLGLGGGRSLVHVDGGVPSYLHHAQAGLLPGRMAYEHLTPFTSLGPAFASGPQEWEWQRRNDLVLAALKQKRDLDREALLDRMDREAHMDRMDREAHMDREARKAFLRERSLERHDRLPFVRRHEVLSTSFKHTAKGVNQTWCSVCQLECDTTFNFKTHLGGKRHKLKLNEEASNKADKFVEKDENVGIESASATITPESRKAELDDAEKIQPAKGEGEEKVKVTRDRVINASDGKEAPGIQGGEVSNLGKRSFAEDMVRYPNKKSKQNNLERATGNQFMLKKGNGGKIRRCELCDVNCFSKGDLQAHFKGKRHASQVQLNKSHQGAGVETAKADEVHSNPNQSKEVG</sequence>
<dbReference type="EMBL" id="CM055101">
    <property type="protein sequence ID" value="KAJ7541193.1"/>
    <property type="molecule type" value="Genomic_DNA"/>
</dbReference>
<evidence type="ECO:0000313" key="2">
    <source>
        <dbReference type="Proteomes" id="UP001162992"/>
    </source>
</evidence>
<keyword evidence="2" id="KW-1185">Reference proteome</keyword>
<dbReference type="Proteomes" id="UP001162992">
    <property type="component" value="Chromosome 10"/>
</dbReference>
<reference evidence="2" key="1">
    <citation type="journal article" date="2024" name="Proc. Natl. Acad. Sci. U.S.A.">
        <title>Extraordinary preservation of gene collinearity over three hundred million years revealed in homosporous lycophytes.</title>
        <authorList>
            <person name="Li C."/>
            <person name="Wickell D."/>
            <person name="Kuo L.Y."/>
            <person name="Chen X."/>
            <person name="Nie B."/>
            <person name="Liao X."/>
            <person name="Peng D."/>
            <person name="Ji J."/>
            <person name="Jenkins J."/>
            <person name="Williams M."/>
            <person name="Shu S."/>
            <person name="Plott C."/>
            <person name="Barry K."/>
            <person name="Rajasekar S."/>
            <person name="Grimwood J."/>
            <person name="Han X."/>
            <person name="Sun S."/>
            <person name="Hou Z."/>
            <person name="He W."/>
            <person name="Dai G."/>
            <person name="Sun C."/>
            <person name="Schmutz J."/>
            <person name="Leebens-Mack J.H."/>
            <person name="Li F.W."/>
            <person name="Wang L."/>
        </authorList>
    </citation>
    <scope>NUCLEOTIDE SEQUENCE [LARGE SCALE GENOMIC DNA]</scope>
    <source>
        <strain evidence="2">cv. PW_Plant_1</strain>
    </source>
</reference>
<evidence type="ECO:0000313" key="1">
    <source>
        <dbReference type="EMBL" id="KAJ7541193.1"/>
    </source>
</evidence>
<gene>
    <name evidence="1" type="ORF">O6H91_10G049700</name>
</gene>
<accession>A0ACC2CGZ8</accession>